<organism evidence="1 2">
    <name type="scientific">Bauhinia variegata</name>
    <name type="common">Purple orchid tree</name>
    <name type="synonym">Phanera variegata</name>
    <dbReference type="NCBI Taxonomy" id="167791"/>
    <lineage>
        <taxon>Eukaryota</taxon>
        <taxon>Viridiplantae</taxon>
        <taxon>Streptophyta</taxon>
        <taxon>Embryophyta</taxon>
        <taxon>Tracheophyta</taxon>
        <taxon>Spermatophyta</taxon>
        <taxon>Magnoliopsida</taxon>
        <taxon>eudicotyledons</taxon>
        <taxon>Gunneridae</taxon>
        <taxon>Pentapetalae</taxon>
        <taxon>rosids</taxon>
        <taxon>fabids</taxon>
        <taxon>Fabales</taxon>
        <taxon>Fabaceae</taxon>
        <taxon>Cercidoideae</taxon>
        <taxon>Cercideae</taxon>
        <taxon>Bauhiniinae</taxon>
        <taxon>Bauhinia</taxon>
    </lineage>
</organism>
<dbReference type="EMBL" id="CM039439">
    <property type="protein sequence ID" value="KAI4297780.1"/>
    <property type="molecule type" value="Genomic_DNA"/>
</dbReference>
<accession>A0ACB9KKT5</accession>
<protein>
    <submittedName>
        <fullName evidence="1">Uncharacterized protein</fullName>
    </submittedName>
</protein>
<comment type="caution">
    <text evidence="1">The sequence shown here is derived from an EMBL/GenBank/DDBJ whole genome shotgun (WGS) entry which is preliminary data.</text>
</comment>
<evidence type="ECO:0000313" key="2">
    <source>
        <dbReference type="Proteomes" id="UP000828941"/>
    </source>
</evidence>
<reference evidence="1 2" key="1">
    <citation type="journal article" date="2022" name="DNA Res.">
        <title>Chromosomal-level genome assembly of the orchid tree Bauhinia variegata (Leguminosae; Cercidoideae) supports the allotetraploid origin hypothesis of Bauhinia.</title>
        <authorList>
            <person name="Zhong Y."/>
            <person name="Chen Y."/>
            <person name="Zheng D."/>
            <person name="Pang J."/>
            <person name="Liu Y."/>
            <person name="Luo S."/>
            <person name="Meng S."/>
            <person name="Qian L."/>
            <person name="Wei D."/>
            <person name="Dai S."/>
            <person name="Zhou R."/>
        </authorList>
    </citation>
    <scope>NUCLEOTIDE SEQUENCE [LARGE SCALE GENOMIC DNA]</scope>
    <source>
        <strain evidence="1">BV-YZ2020</strain>
    </source>
</reference>
<keyword evidence="2" id="KW-1185">Reference proteome</keyword>
<proteinExistence type="predicted"/>
<sequence>MNIIMHNLAERIRPIVGSNGWDYCVYWKLREDQRFLEWMGCCCAGTENAQNAGEELLFPVSSVASCRDTMFPHTRTKPCGLLSQLPTSLPIDSGIHAETLLSNQRNWLNYSNGLNSSILEEAIGTQVLIPVPGGLVELFVTKQVPEDHQVIEFVTAQYTVLMEQEVVNHSVNMDASFNMDMNPINHLQPNSFLGDENNHGDHFQLQVSPTTASETSSLPHHTSLERISLCNNSPLNFMQQFNYNPRERMKSDAIFEESQSSFLLDKQTHTLKSIAANEHELQQMETYQKCMMTDTQEVHIVEPLDKKEQPGDDKDLIKHAVGRSDSLSDCSDQNDDEDDAKYRRRNGKGNQSKNLEAERKRRKKLNDRLYNLRSLVPRISKLDRASILGDAIEFVKDLQKQAKELQDELEEYSDTGNENNNIDGIGNNHVGVQPEILSQNGGDNTEPKPENLKNEDGFHVGTSGNGYISKQKRNQNLDNPNEKPTQQMEPQVEVASIEGNEFFVKVFCEHRPGGFVRLMEAFNSLGMEVIHATVTSHKGLVSNVFKVEKKDSEMVEAEDVRDSLLELTRNPARVWCENQMGACTTSSDNGMGKEYQHHHQIMGAYHPHQLHHIHNT</sequence>
<name>A0ACB9KKT5_BAUVA</name>
<dbReference type="Proteomes" id="UP000828941">
    <property type="component" value="Chromosome 14"/>
</dbReference>
<gene>
    <name evidence="1" type="ORF">L6164_037647</name>
</gene>
<evidence type="ECO:0000313" key="1">
    <source>
        <dbReference type="EMBL" id="KAI4297780.1"/>
    </source>
</evidence>